<feature type="region of interest" description="Disordered" evidence="1">
    <location>
        <begin position="168"/>
        <end position="188"/>
    </location>
</feature>
<dbReference type="Gene3D" id="1.20.5.510">
    <property type="entry name" value="Single helix bin"/>
    <property type="match status" value="1"/>
</dbReference>
<keyword evidence="3" id="KW-0732">Signal</keyword>
<keyword evidence="2" id="KW-0472">Membrane</keyword>
<proteinExistence type="predicted"/>
<gene>
    <name evidence="4" type="ORF">PIIN_02934</name>
</gene>
<feature type="compositionally biased region" description="Basic residues" evidence="1">
    <location>
        <begin position="226"/>
        <end position="237"/>
    </location>
</feature>
<keyword evidence="2" id="KW-1133">Transmembrane helix</keyword>
<feature type="chain" id="PRO_5003468655" evidence="3">
    <location>
        <begin position="23"/>
        <end position="469"/>
    </location>
</feature>
<reference evidence="4 5" key="1">
    <citation type="journal article" date="2011" name="PLoS Pathog.">
        <title>Endophytic Life Strategies Decoded by Genome and Transcriptome Analyses of the Mutualistic Root Symbiont Piriformospora indica.</title>
        <authorList>
            <person name="Zuccaro A."/>
            <person name="Lahrmann U."/>
            <person name="Guldener U."/>
            <person name="Langen G."/>
            <person name="Pfiffi S."/>
            <person name="Biedenkopf D."/>
            <person name="Wong P."/>
            <person name="Samans B."/>
            <person name="Grimm C."/>
            <person name="Basiewicz M."/>
            <person name="Murat C."/>
            <person name="Martin F."/>
            <person name="Kogel K.H."/>
        </authorList>
    </citation>
    <scope>NUCLEOTIDE SEQUENCE [LARGE SCALE GENOMIC DNA]</scope>
    <source>
        <strain evidence="4 5">DSM 11827</strain>
    </source>
</reference>
<dbReference type="HOGENOM" id="CLU_582797_0_0_1"/>
<organism evidence="4 5">
    <name type="scientific">Serendipita indica (strain DSM 11827)</name>
    <name type="common">Root endophyte fungus</name>
    <name type="synonym">Piriformospora indica</name>
    <dbReference type="NCBI Taxonomy" id="1109443"/>
    <lineage>
        <taxon>Eukaryota</taxon>
        <taxon>Fungi</taxon>
        <taxon>Dikarya</taxon>
        <taxon>Basidiomycota</taxon>
        <taxon>Agaricomycotina</taxon>
        <taxon>Agaricomycetes</taxon>
        <taxon>Sebacinales</taxon>
        <taxon>Serendipitaceae</taxon>
        <taxon>Serendipita</taxon>
    </lineage>
</organism>
<keyword evidence="2" id="KW-0812">Transmembrane</keyword>
<dbReference type="InParanoid" id="G4TCM6"/>
<keyword evidence="5" id="KW-1185">Reference proteome</keyword>
<sequence length="469" mass="49816">MLSSLLWIPPAALLLTIRSVAAALVNATIDDHIYSSISYTYTRGATATFVFTGSAIWAQGPYADDQARRRISLDGVDQGAYDALAPQWSPSRPFWSKTGLPPTTHTVVITHDDPGSNAIMALDAFIVEYDNAEDPFLYTRTTVASYTPEATVATNSAGQVVSTIVNGGGSNQGGNINGNSVNDGQTSSRKPNTAIIIGVVISLVFVLTFCCIGFCLYRRRRVKGRAQHRGSIYKKGPRRIERPPAGDGAASSPSPVGLEGNHDSMRELGRGAATMPAEGQNPGYFHGKNQSDLGIPLYYRQSASVPSPTGDSRLSYQSQTLQGLAIDNGSTLRTASGKMEDSAVSSYTQPVPQHVLSTVGSSGNAQDPQISSRRPGEHEKKIEKETIVGGVGGSTSKGSMGTWNVGQGKVADQGTSNNPPDGNGTASRLGRSGSQRSRRSRRSISQERDDDLVRLRFDSLSGSCLVACQ</sequence>
<evidence type="ECO:0000313" key="5">
    <source>
        <dbReference type="Proteomes" id="UP000007148"/>
    </source>
</evidence>
<feature type="region of interest" description="Disordered" evidence="1">
    <location>
        <begin position="354"/>
        <end position="447"/>
    </location>
</feature>
<feature type="signal peptide" evidence="3">
    <location>
        <begin position="1"/>
        <end position="22"/>
    </location>
</feature>
<feature type="compositionally biased region" description="Polar residues" evidence="1">
    <location>
        <begin position="354"/>
        <end position="372"/>
    </location>
</feature>
<feature type="region of interest" description="Disordered" evidence="1">
    <location>
        <begin position="226"/>
        <end position="264"/>
    </location>
</feature>
<feature type="transmembrane region" description="Helical" evidence="2">
    <location>
        <begin position="195"/>
        <end position="217"/>
    </location>
</feature>
<evidence type="ECO:0000313" key="4">
    <source>
        <dbReference type="EMBL" id="CCA69076.1"/>
    </source>
</evidence>
<evidence type="ECO:0000256" key="2">
    <source>
        <dbReference type="SAM" id="Phobius"/>
    </source>
</evidence>
<dbReference type="Gene3D" id="2.60.120.260">
    <property type="entry name" value="Galactose-binding domain-like"/>
    <property type="match status" value="1"/>
</dbReference>
<evidence type="ECO:0000256" key="1">
    <source>
        <dbReference type="SAM" id="MobiDB-lite"/>
    </source>
</evidence>
<comment type="caution">
    <text evidence="4">The sequence shown here is derived from an EMBL/GenBank/DDBJ whole genome shotgun (WGS) entry which is preliminary data.</text>
</comment>
<dbReference type="Proteomes" id="UP000007148">
    <property type="component" value="Unassembled WGS sequence"/>
</dbReference>
<dbReference type="AlphaFoldDB" id="G4TCM6"/>
<accession>G4TCM6</accession>
<protein>
    <submittedName>
        <fullName evidence="4">Uncharacterized protein</fullName>
    </submittedName>
</protein>
<feature type="compositionally biased region" description="Basic and acidic residues" evidence="1">
    <location>
        <begin position="374"/>
        <end position="386"/>
    </location>
</feature>
<name>G4TCM6_SERID</name>
<dbReference type="EMBL" id="CAFZ01000046">
    <property type="protein sequence ID" value="CCA69076.1"/>
    <property type="molecule type" value="Genomic_DNA"/>
</dbReference>
<evidence type="ECO:0000256" key="3">
    <source>
        <dbReference type="SAM" id="SignalP"/>
    </source>
</evidence>
<dbReference type="OrthoDB" id="3234968at2759"/>
<feature type="compositionally biased region" description="Polar residues" evidence="1">
    <location>
        <begin position="413"/>
        <end position="426"/>
    </location>
</feature>